<dbReference type="RefSeq" id="WP_089895201.1">
    <property type="nucleotide sequence ID" value="NZ_FNGV01000018.1"/>
</dbReference>
<dbReference type="EMBL" id="FNGV01000018">
    <property type="protein sequence ID" value="SDM97235.1"/>
    <property type="molecule type" value="Genomic_DNA"/>
</dbReference>
<organism evidence="1 2">
    <name type="scientific">Kriegella aquimaris</name>
    <dbReference type="NCBI Taxonomy" id="192904"/>
    <lineage>
        <taxon>Bacteria</taxon>
        <taxon>Pseudomonadati</taxon>
        <taxon>Bacteroidota</taxon>
        <taxon>Flavobacteriia</taxon>
        <taxon>Flavobacteriales</taxon>
        <taxon>Flavobacteriaceae</taxon>
        <taxon>Kriegella</taxon>
    </lineage>
</organism>
<proteinExistence type="predicted"/>
<protein>
    <submittedName>
        <fullName evidence="1">Uncharacterized protein</fullName>
    </submittedName>
</protein>
<dbReference type="PROSITE" id="PS51257">
    <property type="entry name" value="PROKAR_LIPOPROTEIN"/>
    <property type="match status" value="1"/>
</dbReference>
<evidence type="ECO:0000313" key="2">
    <source>
        <dbReference type="Proteomes" id="UP000199440"/>
    </source>
</evidence>
<accession>A0A1G9XM00</accession>
<name>A0A1G9XM00_9FLAO</name>
<reference evidence="1 2" key="1">
    <citation type="submission" date="2016-10" db="EMBL/GenBank/DDBJ databases">
        <authorList>
            <person name="de Groot N.N."/>
        </authorList>
    </citation>
    <scope>NUCLEOTIDE SEQUENCE [LARGE SCALE GENOMIC DNA]</scope>
    <source>
        <strain evidence="1 2">DSM 19886</strain>
    </source>
</reference>
<keyword evidence="2" id="KW-1185">Reference proteome</keyword>
<dbReference type="OrthoDB" id="1429929at2"/>
<dbReference type="AlphaFoldDB" id="A0A1G9XM00"/>
<gene>
    <name evidence="1" type="ORF">SAMN04488514_11853</name>
</gene>
<dbReference type="STRING" id="192904.SAMN04488514_11853"/>
<sequence length="283" mass="32182">MQKLLSNILVLILAAITSTSCVNLKHVGEFSESSIEGIEKFEALSYNFERNCTDECLQKGIEKLKIHGQTCVCTADKKADSITTLIYSSTRDYFYGLTDISKNQLTNYKTEELTQTLATGDYGSLSLKETDVKAYSSISTIILRAFTDGYRRKKIKEYVTRANEPLQTLLHFLDLNLSGNLIGKMEVQKNSIKSFYFDLISNTELSIYERTKFTEDYFRRISELTAKQEELETYSKVIKTIAEGHTILYNSISKLTEDEIKGQLAIQGTQLKNLSRSLNNKNQ</sequence>
<evidence type="ECO:0000313" key="1">
    <source>
        <dbReference type="EMBL" id="SDM97235.1"/>
    </source>
</evidence>
<dbReference type="Proteomes" id="UP000199440">
    <property type="component" value="Unassembled WGS sequence"/>
</dbReference>